<dbReference type="AlphaFoldDB" id="A0A7S3FNX8"/>
<organism evidence="3">
    <name type="scientific">Chloropicon roscoffensis</name>
    <dbReference type="NCBI Taxonomy" id="1461544"/>
    <lineage>
        <taxon>Eukaryota</taxon>
        <taxon>Viridiplantae</taxon>
        <taxon>Chlorophyta</taxon>
        <taxon>Chloropicophyceae</taxon>
        <taxon>Chloropicales</taxon>
        <taxon>Chloropicaceae</taxon>
        <taxon>Chloropicon</taxon>
    </lineage>
</organism>
<reference evidence="4 5" key="2">
    <citation type="submission" date="2024-03" db="EMBL/GenBank/DDBJ databases">
        <title>Complete genome sequence of the green alga Chloropicon roscoffensis RCC1871.</title>
        <authorList>
            <person name="Lemieux C."/>
            <person name="Pombert J.-F."/>
            <person name="Otis C."/>
            <person name="Turmel M."/>
        </authorList>
    </citation>
    <scope>NUCLEOTIDE SEQUENCE [LARGE SCALE GENOMIC DNA]</scope>
    <source>
        <strain evidence="4 5">RCC1871</strain>
    </source>
</reference>
<feature type="region of interest" description="Disordered" evidence="2">
    <location>
        <begin position="96"/>
        <end position="133"/>
    </location>
</feature>
<evidence type="ECO:0000256" key="2">
    <source>
        <dbReference type="SAM" id="MobiDB-lite"/>
    </source>
</evidence>
<dbReference type="EMBL" id="HBHZ01005225">
    <property type="protein sequence ID" value="CAE0190947.1"/>
    <property type="molecule type" value="Transcribed_RNA"/>
</dbReference>
<name>A0A7S3FNX8_9CHLO</name>
<feature type="coiled-coil region" evidence="1">
    <location>
        <begin position="36"/>
        <end position="63"/>
    </location>
</feature>
<accession>A0A7S3FNX8</accession>
<keyword evidence="1" id="KW-0175">Coiled coil</keyword>
<evidence type="ECO:0000313" key="3">
    <source>
        <dbReference type="EMBL" id="CAE0190947.1"/>
    </source>
</evidence>
<dbReference type="EMBL" id="CP151504">
    <property type="protein sequence ID" value="WZN61624.1"/>
    <property type="molecule type" value="Genomic_DNA"/>
</dbReference>
<evidence type="ECO:0000256" key="1">
    <source>
        <dbReference type="SAM" id="Coils"/>
    </source>
</evidence>
<reference evidence="3" key="1">
    <citation type="submission" date="2021-01" db="EMBL/GenBank/DDBJ databases">
        <authorList>
            <person name="Corre E."/>
            <person name="Pelletier E."/>
            <person name="Niang G."/>
            <person name="Scheremetjew M."/>
            <person name="Finn R."/>
            <person name="Kale V."/>
            <person name="Holt S."/>
            <person name="Cochrane G."/>
            <person name="Meng A."/>
            <person name="Brown T."/>
            <person name="Cohen L."/>
        </authorList>
    </citation>
    <scope>NUCLEOTIDE SEQUENCE</scope>
    <source>
        <strain evidence="3">RCC1871</strain>
    </source>
</reference>
<proteinExistence type="predicted"/>
<protein>
    <submittedName>
        <fullName evidence="3">Uncharacterized protein</fullName>
    </submittedName>
</protein>
<gene>
    <name evidence="3" type="ORF">CROS1456_LOCUS4037</name>
    <name evidence="4" type="ORF">HKI87_04g31590</name>
</gene>
<dbReference type="Proteomes" id="UP001472866">
    <property type="component" value="Chromosome 04"/>
</dbReference>
<evidence type="ECO:0000313" key="5">
    <source>
        <dbReference type="Proteomes" id="UP001472866"/>
    </source>
</evidence>
<keyword evidence="5" id="KW-1185">Reference proteome</keyword>
<sequence length="133" mass="14960">MGSSEYLMKVQNLSKADTAGISQPQTLAQKLRYELKAEQEEDMDALQDKLGKLYSSIEGAEESSRFLTYNVVRSKTYDRDVPKLITMEGAQKLFLENPEQRKLLPAPRPAETSANEEAGEAPREYAEDLNSID</sequence>
<evidence type="ECO:0000313" key="4">
    <source>
        <dbReference type="EMBL" id="WZN61624.1"/>
    </source>
</evidence>